<sequence length="344" mass="37356">MHNRKYLIATVSLASLLLASTASAEELAIYAWSGELPQEIVDDFAKETGIKVTMDTYDSNETMMAKLSAGASGYDLIEPSQYSVQVLSKQGLLLELDHAKLPNLTHLGEAFKNVSFDPGQKFSVPYIWGTTGFAYNEECVKDAPTSWKALWDPAYEGRIYMLDNMLAAYIAGLQVNGFHAGTTNPEEIEKATQSLIEQKKVLGGYNSSNFGDLVASGEACIVQGWNGNIAQAITTNPKVHYVIPEEGGSMWIDGFSIPKAAKNADAAYKFMDYIMKPEVAAKAANLSKSATVVDAAKALLPKDVAENPAIYPPADKLTKVDFILDVGDATKLYQDGWTKVKTAQ</sequence>
<evidence type="ECO:0000256" key="4">
    <source>
        <dbReference type="ARBA" id="ARBA00022764"/>
    </source>
</evidence>
<dbReference type="PANTHER" id="PTHR30222:SF17">
    <property type="entry name" value="SPERMIDINE_PUTRESCINE-BINDING PERIPLASMIC PROTEIN"/>
    <property type="match status" value="1"/>
</dbReference>
<accession>A0AAJ1BZE8</accession>
<comment type="caution">
    <text evidence="8">The sequence shown here is derived from an EMBL/GenBank/DDBJ whole genome shotgun (WGS) entry which is preliminary data.</text>
</comment>
<keyword evidence="3 7" id="KW-0732">Signal</keyword>
<dbReference type="Pfam" id="PF13416">
    <property type="entry name" value="SBP_bac_8"/>
    <property type="match status" value="1"/>
</dbReference>
<reference evidence="8" key="1">
    <citation type="submission" date="2022-06" db="EMBL/GenBank/DDBJ databases">
        <authorList>
            <person name="Sun Q."/>
        </authorList>
    </citation>
    <scope>NUCLEOTIDE SEQUENCE</scope>
    <source>
        <strain evidence="8">S101</strain>
    </source>
</reference>
<name>A0AAJ1BZE8_9HYPH</name>
<dbReference type="InterPro" id="IPR006059">
    <property type="entry name" value="SBP"/>
</dbReference>
<evidence type="ECO:0000256" key="3">
    <source>
        <dbReference type="ARBA" id="ARBA00022729"/>
    </source>
</evidence>
<dbReference type="GO" id="GO:0042597">
    <property type="term" value="C:periplasmic space"/>
    <property type="evidence" value="ECO:0007669"/>
    <property type="project" value="UniProtKB-SubCell"/>
</dbReference>
<feature type="signal peptide" evidence="7">
    <location>
        <begin position="1"/>
        <end position="24"/>
    </location>
</feature>
<organism evidence="8 9">
    <name type="scientific">Ciceribacter sichuanensis</name>
    <dbReference type="NCBI Taxonomy" id="2949647"/>
    <lineage>
        <taxon>Bacteria</taxon>
        <taxon>Pseudomonadati</taxon>
        <taxon>Pseudomonadota</taxon>
        <taxon>Alphaproteobacteria</taxon>
        <taxon>Hyphomicrobiales</taxon>
        <taxon>Rhizobiaceae</taxon>
        <taxon>Ciceribacter</taxon>
    </lineage>
</organism>
<evidence type="ECO:0000313" key="9">
    <source>
        <dbReference type="Proteomes" id="UP001155380"/>
    </source>
</evidence>
<comment type="function">
    <text evidence="5">Required for the activity of the bacterial periplasmic transport system of putrescine.</text>
</comment>
<dbReference type="InterPro" id="IPR001188">
    <property type="entry name" value="Sperm_putr-bd"/>
</dbReference>
<evidence type="ECO:0000256" key="6">
    <source>
        <dbReference type="PIRSR" id="PIRSR019574-1"/>
    </source>
</evidence>
<evidence type="ECO:0000313" key="8">
    <source>
        <dbReference type="EMBL" id="MCO5958946.1"/>
    </source>
</evidence>
<evidence type="ECO:0000256" key="1">
    <source>
        <dbReference type="ARBA" id="ARBA00004418"/>
    </source>
</evidence>
<dbReference type="RefSeq" id="WP_250914447.1">
    <property type="nucleotide sequence ID" value="NZ_JAMXLX010000007.1"/>
</dbReference>
<proteinExistence type="inferred from homology"/>
<dbReference type="GO" id="GO:0019808">
    <property type="term" value="F:polyamine binding"/>
    <property type="evidence" value="ECO:0007669"/>
    <property type="project" value="InterPro"/>
</dbReference>
<dbReference type="Proteomes" id="UP001155380">
    <property type="component" value="Unassembled WGS sequence"/>
</dbReference>
<gene>
    <name evidence="8" type="ORF">NBH21_19380</name>
</gene>
<dbReference type="GO" id="GO:0015846">
    <property type="term" value="P:polyamine transport"/>
    <property type="evidence" value="ECO:0007669"/>
    <property type="project" value="InterPro"/>
</dbReference>
<feature type="chain" id="PRO_5042488186" description="Putrescine-binding periplasmic protein" evidence="7">
    <location>
        <begin position="25"/>
        <end position="344"/>
    </location>
</feature>
<dbReference type="AlphaFoldDB" id="A0AAJ1BZE8"/>
<evidence type="ECO:0000256" key="2">
    <source>
        <dbReference type="ARBA" id="ARBA00022448"/>
    </source>
</evidence>
<comment type="subcellular location">
    <subcellularLocation>
        <location evidence="1 5">Periplasm</location>
    </subcellularLocation>
</comment>
<dbReference type="PANTHER" id="PTHR30222">
    <property type="entry name" value="SPERMIDINE/PUTRESCINE-BINDING PERIPLASMIC PROTEIN"/>
    <property type="match status" value="1"/>
</dbReference>
<dbReference type="PRINTS" id="PR00909">
    <property type="entry name" value="SPERMDNBNDNG"/>
</dbReference>
<dbReference type="PIRSF" id="PIRSF019574">
    <property type="entry name" value="Periplasmic_polyamine_BP"/>
    <property type="match status" value="1"/>
</dbReference>
<evidence type="ECO:0000256" key="5">
    <source>
        <dbReference type="PIRNR" id="PIRNR019574"/>
    </source>
</evidence>
<feature type="binding site" evidence="6">
    <location>
        <position position="82"/>
    </location>
    <ligand>
        <name>spermidine</name>
        <dbReference type="ChEBI" id="CHEBI:57834"/>
    </ligand>
</feature>
<dbReference type="EMBL" id="JAMXLX010000007">
    <property type="protein sequence ID" value="MCO5958946.1"/>
    <property type="molecule type" value="Genomic_DNA"/>
</dbReference>
<dbReference type="Gene3D" id="3.40.190.10">
    <property type="entry name" value="Periplasmic binding protein-like II"/>
    <property type="match status" value="2"/>
</dbReference>
<evidence type="ECO:0000256" key="7">
    <source>
        <dbReference type="SAM" id="SignalP"/>
    </source>
</evidence>
<dbReference type="SUPFAM" id="SSF53850">
    <property type="entry name" value="Periplasmic binding protein-like II"/>
    <property type="match status" value="1"/>
</dbReference>
<keyword evidence="2 5" id="KW-0813">Transport</keyword>
<comment type="similarity">
    <text evidence="5">Belongs to the bacterial solute-binding protein PotD/PotF family.</text>
</comment>
<dbReference type="CDD" id="cd13590">
    <property type="entry name" value="PBP2_PotD_PotF_like"/>
    <property type="match status" value="1"/>
</dbReference>
<keyword evidence="4 5" id="KW-0574">Periplasm</keyword>
<protein>
    <recommendedName>
        <fullName evidence="5">Putrescine-binding periplasmic protein</fullName>
    </recommendedName>
</protein>